<dbReference type="EMBL" id="CM026427">
    <property type="protein sequence ID" value="KAG0570910.1"/>
    <property type="molecule type" value="Genomic_DNA"/>
</dbReference>
<keyword evidence="2" id="KW-1185">Reference proteome</keyword>
<dbReference type="AlphaFoldDB" id="A0A8T0HJD9"/>
<evidence type="ECO:0000313" key="1">
    <source>
        <dbReference type="EMBL" id="KAG0570910.1"/>
    </source>
</evidence>
<name>A0A8T0HJD9_CERPU</name>
<reference evidence="1 2" key="1">
    <citation type="submission" date="2020-06" db="EMBL/GenBank/DDBJ databases">
        <title>WGS assembly of Ceratodon purpureus strain R40.</title>
        <authorList>
            <person name="Carey S.B."/>
            <person name="Jenkins J."/>
            <person name="Shu S."/>
            <person name="Lovell J.T."/>
            <person name="Sreedasyam A."/>
            <person name="Maumus F."/>
            <person name="Tiley G.P."/>
            <person name="Fernandez-Pozo N."/>
            <person name="Barry K."/>
            <person name="Chen C."/>
            <person name="Wang M."/>
            <person name="Lipzen A."/>
            <person name="Daum C."/>
            <person name="Saski C.A."/>
            <person name="Payton A.C."/>
            <person name="Mcbreen J.C."/>
            <person name="Conrad R.E."/>
            <person name="Kollar L.M."/>
            <person name="Olsson S."/>
            <person name="Huttunen S."/>
            <person name="Landis J.B."/>
            <person name="Wickett N.J."/>
            <person name="Johnson M.G."/>
            <person name="Rensing S.A."/>
            <person name="Grimwood J."/>
            <person name="Schmutz J."/>
            <person name="Mcdaniel S.F."/>
        </authorList>
    </citation>
    <scope>NUCLEOTIDE SEQUENCE [LARGE SCALE GENOMIC DNA]</scope>
    <source>
        <strain evidence="1 2">R40</strain>
    </source>
</reference>
<protein>
    <submittedName>
        <fullName evidence="1">Uncharacterized protein</fullName>
    </submittedName>
</protein>
<evidence type="ECO:0000313" key="2">
    <source>
        <dbReference type="Proteomes" id="UP000822688"/>
    </source>
</evidence>
<gene>
    <name evidence="1" type="ORF">KC19_6G196600</name>
</gene>
<comment type="caution">
    <text evidence="1">The sequence shown here is derived from an EMBL/GenBank/DDBJ whole genome shotgun (WGS) entry which is preliminary data.</text>
</comment>
<proteinExistence type="predicted"/>
<organism evidence="1 2">
    <name type="scientific">Ceratodon purpureus</name>
    <name type="common">Fire moss</name>
    <name type="synonym">Dicranum purpureum</name>
    <dbReference type="NCBI Taxonomy" id="3225"/>
    <lineage>
        <taxon>Eukaryota</taxon>
        <taxon>Viridiplantae</taxon>
        <taxon>Streptophyta</taxon>
        <taxon>Embryophyta</taxon>
        <taxon>Bryophyta</taxon>
        <taxon>Bryophytina</taxon>
        <taxon>Bryopsida</taxon>
        <taxon>Dicranidae</taxon>
        <taxon>Pseudoditrichales</taxon>
        <taxon>Ditrichaceae</taxon>
        <taxon>Ceratodon</taxon>
    </lineage>
</organism>
<accession>A0A8T0HJD9</accession>
<dbReference type="Proteomes" id="UP000822688">
    <property type="component" value="Chromosome 6"/>
</dbReference>
<sequence length="74" mass="8335">MSLSVRIFFHRQPLAVAASLLHHELGEWIFWPRRLLAVAASTSLFLLHLCNCPCCSSSFLATTVILFATHPREV</sequence>